<dbReference type="EMBL" id="CP006577">
    <property type="protein sequence ID" value="AIG97493.1"/>
    <property type="molecule type" value="Genomic_DNA"/>
</dbReference>
<name>A0A075WIU2_ARCFL</name>
<evidence type="ECO:0008006" key="3">
    <source>
        <dbReference type="Google" id="ProtNLM"/>
    </source>
</evidence>
<dbReference type="Proteomes" id="UP000028501">
    <property type="component" value="Chromosome"/>
</dbReference>
<proteinExistence type="predicted"/>
<gene>
    <name evidence="1" type="ORF">AFULGI_00006920</name>
</gene>
<dbReference type="HOGENOM" id="CLU_175992_0_0_2"/>
<dbReference type="SMR" id="A0A075WIU2"/>
<dbReference type="Gene3D" id="1.10.1220.10">
    <property type="entry name" value="Met repressor-like"/>
    <property type="match status" value="1"/>
</dbReference>
<dbReference type="GeneID" id="24794215"/>
<dbReference type="KEGG" id="afg:AFULGI_00006920"/>
<dbReference type="AlphaFoldDB" id="A0A075WIU2"/>
<sequence length="105" mass="12068">MGTLTISISDDVEKRLRDVVKEKHGSSKGAMSKVIEEALKIYFSILEKKKKVFRAYRGEELVAEAHDLEELAKILREKNVDPRSVKIVSSEHIKPVARMGWKYVR</sequence>
<organism evidence="1 2">
    <name type="scientific">Archaeoglobus fulgidus DSM 8774</name>
    <dbReference type="NCBI Taxonomy" id="1344584"/>
    <lineage>
        <taxon>Archaea</taxon>
        <taxon>Methanobacteriati</taxon>
        <taxon>Methanobacteriota</taxon>
        <taxon>Archaeoglobi</taxon>
        <taxon>Archaeoglobales</taxon>
        <taxon>Archaeoglobaceae</taxon>
        <taxon>Archaeoglobus</taxon>
    </lineage>
</organism>
<evidence type="ECO:0000313" key="2">
    <source>
        <dbReference type="Proteomes" id="UP000028501"/>
    </source>
</evidence>
<dbReference type="InterPro" id="IPR013321">
    <property type="entry name" value="Arc_rbn_hlx_hlx"/>
</dbReference>
<accession>A0A075WIU2</accession>
<evidence type="ECO:0000313" key="1">
    <source>
        <dbReference type="EMBL" id="AIG97493.1"/>
    </source>
</evidence>
<dbReference type="RefSeq" id="WP_010878117.1">
    <property type="nucleotide sequence ID" value="NZ_CP006577.1"/>
</dbReference>
<reference evidence="1 2" key="1">
    <citation type="submission" date="2013-07" db="EMBL/GenBank/DDBJ databases">
        <title>Genome of Archaeoglobus fulgidus.</title>
        <authorList>
            <person name="Fiebig A."/>
            <person name="Birkeland N.-K."/>
        </authorList>
    </citation>
    <scope>NUCLEOTIDE SEQUENCE [LARGE SCALE GENOMIC DNA]</scope>
    <source>
        <strain evidence="1 2">DSM 8774</strain>
    </source>
</reference>
<protein>
    <recommendedName>
        <fullName evidence="3">XACb0070 ribbon-helix-helix domain-containing protein</fullName>
    </recommendedName>
</protein>
<dbReference type="GO" id="GO:0006355">
    <property type="term" value="P:regulation of DNA-templated transcription"/>
    <property type="evidence" value="ECO:0007669"/>
    <property type="project" value="InterPro"/>
</dbReference>